<accession>A0A9W4TBG5</accession>
<dbReference type="EMBL" id="CAMKVN010022883">
    <property type="protein sequence ID" value="CAI2199966.1"/>
    <property type="molecule type" value="Genomic_DNA"/>
</dbReference>
<feature type="non-terminal residue" evidence="1">
    <location>
        <position position="93"/>
    </location>
</feature>
<dbReference type="OrthoDB" id="2373574at2759"/>
<protein>
    <submittedName>
        <fullName evidence="1">17882_t:CDS:1</fullName>
    </submittedName>
</protein>
<proteinExistence type="predicted"/>
<organism evidence="1 2">
    <name type="scientific">Funneliformis geosporum</name>
    <dbReference type="NCBI Taxonomy" id="1117311"/>
    <lineage>
        <taxon>Eukaryota</taxon>
        <taxon>Fungi</taxon>
        <taxon>Fungi incertae sedis</taxon>
        <taxon>Mucoromycota</taxon>
        <taxon>Glomeromycotina</taxon>
        <taxon>Glomeromycetes</taxon>
        <taxon>Glomerales</taxon>
        <taxon>Glomeraceae</taxon>
        <taxon>Funneliformis</taxon>
    </lineage>
</organism>
<evidence type="ECO:0000313" key="1">
    <source>
        <dbReference type="EMBL" id="CAI2199966.1"/>
    </source>
</evidence>
<feature type="non-terminal residue" evidence="1">
    <location>
        <position position="1"/>
    </location>
</feature>
<gene>
    <name evidence="1" type="ORF">FWILDA_LOCUS19335</name>
</gene>
<evidence type="ECO:0000313" key="2">
    <source>
        <dbReference type="Proteomes" id="UP001153678"/>
    </source>
</evidence>
<dbReference type="Proteomes" id="UP001153678">
    <property type="component" value="Unassembled WGS sequence"/>
</dbReference>
<dbReference type="AlphaFoldDB" id="A0A9W4TBG5"/>
<keyword evidence="2" id="KW-1185">Reference proteome</keyword>
<comment type="caution">
    <text evidence="1">The sequence shown here is derived from an EMBL/GenBank/DDBJ whole genome shotgun (WGS) entry which is preliminary data.</text>
</comment>
<reference evidence="1" key="1">
    <citation type="submission" date="2022-08" db="EMBL/GenBank/DDBJ databases">
        <authorList>
            <person name="Kallberg Y."/>
            <person name="Tangrot J."/>
            <person name="Rosling A."/>
        </authorList>
    </citation>
    <scope>NUCLEOTIDE SEQUENCE</scope>
    <source>
        <strain evidence="1">Wild A</strain>
    </source>
</reference>
<sequence>KAPNFPKAFIKFPSWVKYNEPLIATEIYEKRYIKLLSNEGNIYVGLPWEIEKTYVLENLAIPDDVNLLILSTRHSYSNTITIRLNLKSYAILM</sequence>
<name>A0A9W4TBG5_9GLOM</name>